<dbReference type="AlphaFoldDB" id="A0A2A6LNP4"/>
<comment type="caution">
    <text evidence="6">The sequence shown here is derived from an EMBL/GenBank/DDBJ whole genome shotgun (WGS) entry which is preliminary data.</text>
</comment>
<organism evidence="6 7">
    <name type="scientific">Rhizobium fredii</name>
    <name type="common">Sinorhizobium fredii</name>
    <dbReference type="NCBI Taxonomy" id="380"/>
    <lineage>
        <taxon>Bacteria</taxon>
        <taxon>Pseudomonadati</taxon>
        <taxon>Pseudomonadota</taxon>
        <taxon>Alphaproteobacteria</taxon>
        <taxon>Hyphomicrobiales</taxon>
        <taxon>Rhizobiaceae</taxon>
        <taxon>Sinorhizobium/Ensifer group</taxon>
        <taxon>Sinorhizobium</taxon>
    </lineage>
</organism>
<evidence type="ECO:0000313" key="6">
    <source>
        <dbReference type="EMBL" id="PDT43975.1"/>
    </source>
</evidence>
<dbReference type="Pfam" id="PF08870">
    <property type="entry name" value="DndE"/>
    <property type="match status" value="1"/>
</dbReference>
<dbReference type="InterPro" id="IPR014969">
    <property type="entry name" value="DNA_S_DndE"/>
</dbReference>
<dbReference type="Proteomes" id="UP000220353">
    <property type="component" value="Unassembled WGS sequence"/>
</dbReference>
<dbReference type="SMART" id="SM00382">
    <property type="entry name" value="AAA"/>
    <property type="match status" value="1"/>
</dbReference>
<dbReference type="EMBL" id="NWTC01000048">
    <property type="protein sequence ID" value="PDT43975.1"/>
    <property type="molecule type" value="Genomic_DNA"/>
</dbReference>
<keyword evidence="6" id="KW-0132">Cell division</keyword>
<dbReference type="Gene3D" id="3.40.50.300">
    <property type="entry name" value="P-loop containing nucleotide triphosphate hydrolases"/>
    <property type="match status" value="1"/>
</dbReference>
<evidence type="ECO:0000256" key="1">
    <source>
        <dbReference type="ARBA" id="ARBA00022741"/>
    </source>
</evidence>
<dbReference type="Pfam" id="PF01580">
    <property type="entry name" value="FtsK_SpoIIIE"/>
    <property type="match status" value="1"/>
</dbReference>
<keyword evidence="1 4" id="KW-0547">Nucleotide-binding</keyword>
<dbReference type="InterPro" id="IPR003593">
    <property type="entry name" value="AAA+_ATPase"/>
</dbReference>
<evidence type="ECO:0000256" key="3">
    <source>
        <dbReference type="ARBA" id="ARBA00024784"/>
    </source>
</evidence>
<dbReference type="PANTHER" id="PTHR22683">
    <property type="entry name" value="SPORULATION PROTEIN RELATED"/>
    <property type="match status" value="1"/>
</dbReference>
<dbReference type="GO" id="GO:0005524">
    <property type="term" value="F:ATP binding"/>
    <property type="evidence" value="ECO:0007669"/>
    <property type="project" value="UniProtKB-UniRule"/>
</dbReference>
<accession>A0A2A6LNP4</accession>
<gene>
    <name evidence="6" type="ORF">CO661_31935</name>
</gene>
<dbReference type="RefSeq" id="WP_097588019.1">
    <property type="nucleotide sequence ID" value="NZ_NWTC01000048.1"/>
</dbReference>
<dbReference type="InterPro" id="IPR050206">
    <property type="entry name" value="FtsK/SpoIIIE/SftA"/>
</dbReference>
<dbReference type="PANTHER" id="PTHR22683:SF41">
    <property type="entry name" value="DNA TRANSLOCASE FTSK"/>
    <property type="match status" value="1"/>
</dbReference>
<dbReference type="PROSITE" id="PS50901">
    <property type="entry name" value="FTSK"/>
    <property type="match status" value="1"/>
</dbReference>
<evidence type="ECO:0000256" key="4">
    <source>
        <dbReference type="PROSITE-ProRule" id="PRU00289"/>
    </source>
</evidence>
<dbReference type="InterPro" id="IPR027417">
    <property type="entry name" value="P-loop_NTPase"/>
</dbReference>
<proteinExistence type="predicted"/>
<protein>
    <submittedName>
        <fullName evidence="6">Cell division protein FtsK</fullName>
    </submittedName>
</protein>
<keyword evidence="6" id="KW-0131">Cell cycle</keyword>
<reference evidence="6 7" key="1">
    <citation type="submission" date="2017-09" db="EMBL/GenBank/DDBJ databases">
        <title>Comparative genomics of rhizobia isolated from Phaseolus vulgaris in China.</title>
        <authorList>
            <person name="Tong W."/>
        </authorList>
    </citation>
    <scope>NUCLEOTIDE SEQUENCE [LARGE SCALE GENOMIC DNA]</scope>
    <source>
        <strain evidence="6 7">PCH1</strain>
    </source>
</reference>
<evidence type="ECO:0000313" key="7">
    <source>
        <dbReference type="Proteomes" id="UP000220353"/>
    </source>
</evidence>
<dbReference type="SUPFAM" id="SSF52540">
    <property type="entry name" value="P-loop containing nucleoside triphosphate hydrolases"/>
    <property type="match status" value="1"/>
</dbReference>
<evidence type="ECO:0000259" key="5">
    <source>
        <dbReference type="PROSITE" id="PS50901"/>
    </source>
</evidence>
<sequence>MVDRVYLSVPENELVADILRRGFQTKSDKWVSARMGLARSLQEADAPDMARFKRVPQQASGATLHANQLTGEGRPGDFDFTDVYRAILSIYHNVSLFENDELFHDVLQRHIRRGLETINKEWQRDGDFNQYLLQQLFSGAHGVSATEDTDPEMPNRVERVLGQLGVAAKIVDTIDGPRMTRFTLELNDLDDLDRLRKGLTKISFALGFGEDNVSMMLAAAERRVFLNVPRPPAQWRVVSWSEASQALDGDAARKMALPLCLGTDILGEPFVIELVEAPHLFIGGTTGSGKSMCLHAILLSLLRNPAQPQMVLIDPKAVEFSSYAGARNLRGDVITGSEQALDVLNGLVEEMERRQVEMRQLDARNLAEAVANGANMPRIVVVIDELGDLMMSRREAEVPLIRLAQKARSSGIHLVLATQRPEAATFPGLLRSNIPSRIALTVQKSAESRIILDETGAESLLMRGDMLVRFAGRPTTRAHGCRIDQSDVIAAVRNS</sequence>
<dbReference type="GO" id="GO:0003677">
    <property type="term" value="F:DNA binding"/>
    <property type="evidence" value="ECO:0007669"/>
    <property type="project" value="InterPro"/>
</dbReference>
<feature type="domain" description="FtsK" evidence="5">
    <location>
        <begin position="267"/>
        <end position="449"/>
    </location>
</feature>
<keyword evidence="2 4" id="KW-0067">ATP-binding</keyword>
<dbReference type="InterPro" id="IPR002543">
    <property type="entry name" value="FtsK_dom"/>
</dbReference>
<dbReference type="CDD" id="cd01127">
    <property type="entry name" value="TrwB_TraG_TraD_VirD4"/>
    <property type="match status" value="1"/>
</dbReference>
<evidence type="ECO:0000256" key="2">
    <source>
        <dbReference type="ARBA" id="ARBA00022840"/>
    </source>
</evidence>
<dbReference type="GO" id="GO:0051301">
    <property type="term" value="P:cell division"/>
    <property type="evidence" value="ECO:0007669"/>
    <property type="project" value="UniProtKB-KW"/>
</dbReference>
<name>A0A2A6LNP4_RHIFR</name>
<feature type="binding site" evidence="4">
    <location>
        <begin position="284"/>
        <end position="291"/>
    </location>
    <ligand>
        <name>ATP</name>
        <dbReference type="ChEBI" id="CHEBI:30616"/>
    </ligand>
</feature>
<comment type="function">
    <text evidence="3">Essential cell division protein that coordinates cell division and chromosome segregation. The N-terminus is involved in assembly of the cell-division machinery. The C-terminus functions as a DNA motor that moves dsDNA in an ATP-dependent manner towards the dif recombination site, which is located within the replication terminus region. Translocation stops specifically at Xer-dif sites, where FtsK interacts with the Xer recombinase, allowing activation of chromosome unlinking by recombination. FtsK orienting polar sequences (KOPS) guide the direction of DNA translocation. FtsK can remove proteins from DNA as it translocates, but translocation stops specifically at XerCD-dif site, thereby preventing removal of XerC and XerD from dif.</text>
</comment>